<dbReference type="InterPro" id="IPR036186">
    <property type="entry name" value="Serpin_sf"/>
</dbReference>
<dbReference type="GO" id="GO:0005615">
    <property type="term" value="C:extracellular space"/>
    <property type="evidence" value="ECO:0007669"/>
    <property type="project" value="InterPro"/>
</dbReference>
<evidence type="ECO:0000313" key="6">
    <source>
        <dbReference type="EMBL" id="CAF1479382.1"/>
    </source>
</evidence>
<dbReference type="EMBL" id="CAJNOH010001327">
    <property type="protein sequence ID" value="CAF1204650.1"/>
    <property type="molecule type" value="Genomic_DNA"/>
</dbReference>
<keyword evidence="8" id="KW-1185">Reference proteome</keyword>
<dbReference type="AlphaFoldDB" id="A0A814WFL6"/>
<dbReference type="InterPro" id="IPR000215">
    <property type="entry name" value="Serpin_fam"/>
</dbReference>
<name>A0A814WFL6_9BILA</name>
<feature type="domain" description="Serpin" evidence="4">
    <location>
        <begin position="26"/>
        <end position="333"/>
    </location>
</feature>
<dbReference type="Proteomes" id="UP000663870">
    <property type="component" value="Unassembled WGS sequence"/>
</dbReference>
<dbReference type="Pfam" id="PF05721">
    <property type="entry name" value="PhyH"/>
    <property type="match status" value="1"/>
</dbReference>
<dbReference type="Proteomes" id="UP000663854">
    <property type="component" value="Unassembled WGS sequence"/>
</dbReference>
<feature type="chain" id="PRO_5035685628" description="Serpin domain-containing protein" evidence="3">
    <location>
        <begin position="17"/>
        <end position="594"/>
    </location>
</feature>
<evidence type="ECO:0000313" key="5">
    <source>
        <dbReference type="EMBL" id="CAF1204650.1"/>
    </source>
</evidence>
<protein>
    <recommendedName>
        <fullName evidence="4">Serpin domain-containing protein</fullName>
    </recommendedName>
</protein>
<keyword evidence="3" id="KW-0732">Signal</keyword>
<dbReference type="InterPro" id="IPR042178">
    <property type="entry name" value="Serpin_sf_1"/>
</dbReference>
<dbReference type="InterPro" id="IPR023796">
    <property type="entry name" value="Serpin_dom"/>
</dbReference>
<dbReference type="SUPFAM" id="SSF56574">
    <property type="entry name" value="Serpins"/>
    <property type="match status" value="1"/>
</dbReference>
<evidence type="ECO:0000256" key="1">
    <source>
        <dbReference type="ARBA" id="ARBA00009500"/>
    </source>
</evidence>
<dbReference type="EMBL" id="CAJNOL010002242">
    <property type="protein sequence ID" value="CAF1479382.1"/>
    <property type="molecule type" value="Genomic_DNA"/>
</dbReference>
<reference evidence="5" key="1">
    <citation type="submission" date="2021-02" db="EMBL/GenBank/DDBJ databases">
        <authorList>
            <person name="Nowell W R."/>
        </authorList>
    </citation>
    <scope>NUCLEOTIDE SEQUENCE</scope>
</reference>
<comment type="caution">
    <text evidence="5">The sequence shown here is derived from an EMBL/GenBank/DDBJ whole genome shotgun (WGS) entry which is preliminary data.</text>
</comment>
<dbReference type="SMART" id="SM00093">
    <property type="entry name" value="SERPIN"/>
    <property type="match status" value="1"/>
</dbReference>
<dbReference type="Gene3D" id="2.60.120.620">
    <property type="entry name" value="q2cbj1_9rhob like domain"/>
    <property type="match status" value="1"/>
</dbReference>
<gene>
    <name evidence="6" type="ORF">JXQ802_LOCUS39219</name>
    <name evidence="5" type="ORF">PYM288_LOCUS25068</name>
</gene>
<sequence length="594" mass="67997">MTVIHLLLLLAPLSSSITTSFEQFGLKLYSTVSQNKKNENIFLSPASISLAMSTCTVGARQETLNQMLKTFEVSSTKQLIETAEQVMHIFSIANQDKQIQLKLANCLYAQKTYQLQEEYLKIIQNSFKADIKLEDFQNEGAQAVQRINAWVEQQTNNLIRNLLSIRDVIPNTRLIIINKFSKDLTNADFHEANGKISKVALMHQREKFFYAKNNDLHIQIVRIPYKNVVEQNLASQPDLMQKLLSHQNIRTEELHLYLPKFKMEATFELSDMLQQLEIKDAFSSQKANFAGIISEKNNQNRLYISKVIHKTFIDVNEQGSEAAAVLLHQLWEKTGIPEEGILGRTIIWTRQSLLNRQTPALHTAFAAMLGTENLLVNQDRYVMFRPTREHPARSTTTNLHLDMNPWAHIEYEDNSRQLEILSKLGYDSDDDWITENNEPGCARVGELHVQGVVNLADNLEEDGGFWLVPGFHKYLAQWAADRKDLSNIYGRFSQFIMIDRDHIPELYDAACHISTRAGSAILWDQRTIHGSRANRSLHPRYAQICKMFPDDHPAMTPERAEKRSRAISTRLHAADINPETDLTPLGRKLFGLTT</sequence>
<dbReference type="GO" id="GO:0004867">
    <property type="term" value="F:serine-type endopeptidase inhibitor activity"/>
    <property type="evidence" value="ECO:0007669"/>
    <property type="project" value="InterPro"/>
</dbReference>
<dbReference type="PANTHER" id="PTHR11461:SF211">
    <property type="entry name" value="GH10112P-RELATED"/>
    <property type="match status" value="1"/>
</dbReference>
<evidence type="ECO:0000259" key="4">
    <source>
        <dbReference type="SMART" id="SM00093"/>
    </source>
</evidence>
<dbReference type="CDD" id="cd00172">
    <property type="entry name" value="serpin"/>
    <property type="match status" value="1"/>
</dbReference>
<proteinExistence type="inferred from homology"/>
<dbReference type="InterPro" id="IPR008775">
    <property type="entry name" value="Phytyl_CoA_dOase-like"/>
</dbReference>
<accession>A0A814WFL6</accession>
<dbReference type="Gene3D" id="2.30.39.10">
    <property type="entry name" value="Alpha-1-antitrypsin, domain 1"/>
    <property type="match status" value="1"/>
</dbReference>
<comment type="similarity">
    <text evidence="1 2">Belongs to the serpin family.</text>
</comment>
<dbReference type="Gene3D" id="3.30.497.10">
    <property type="entry name" value="Antithrombin, subunit I, domain 2"/>
    <property type="match status" value="1"/>
</dbReference>
<dbReference type="SUPFAM" id="SSF51197">
    <property type="entry name" value="Clavaminate synthase-like"/>
    <property type="match status" value="1"/>
</dbReference>
<evidence type="ECO:0000256" key="2">
    <source>
        <dbReference type="RuleBase" id="RU000411"/>
    </source>
</evidence>
<dbReference type="PANTHER" id="PTHR11461">
    <property type="entry name" value="SERINE PROTEASE INHIBITOR, SERPIN"/>
    <property type="match status" value="1"/>
</dbReference>
<evidence type="ECO:0000313" key="8">
    <source>
        <dbReference type="Proteomes" id="UP000663870"/>
    </source>
</evidence>
<evidence type="ECO:0000313" key="7">
    <source>
        <dbReference type="Proteomes" id="UP000663854"/>
    </source>
</evidence>
<feature type="signal peptide" evidence="3">
    <location>
        <begin position="1"/>
        <end position="16"/>
    </location>
</feature>
<evidence type="ECO:0000256" key="3">
    <source>
        <dbReference type="SAM" id="SignalP"/>
    </source>
</evidence>
<dbReference type="Pfam" id="PF00079">
    <property type="entry name" value="Serpin"/>
    <property type="match status" value="1"/>
</dbReference>
<dbReference type="InterPro" id="IPR042185">
    <property type="entry name" value="Serpin_sf_2"/>
</dbReference>
<organism evidence="5 7">
    <name type="scientific">Rotaria sordida</name>
    <dbReference type="NCBI Taxonomy" id="392033"/>
    <lineage>
        <taxon>Eukaryota</taxon>
        <taxon>Metazoa</taxon>
        <taxon>Spiralia</taxon>
        <taxon>Gnathifera</taxon>
        <taxon>Rotifera</taxon>
        <taxon>Eurotatoria</taxon>
        <taxon>Bdelloidea</taxon>
        <taxon>Philodinida</taxon>
        <taxon>Philodinidae</taxon>
        <taxon>Rotaria</taxon>
    </lineage>
</organism>